<feature type="compositionally biased region" description="Polar residues" evidence="1">
    <location>
        <begin position="58"/>
        <end position="97"/>
    </location>
</feature>
<evidence type="ECO:0000256" key="1">
    <source>
        <dbReference type="SAM" id="MobiDB-lite"/>
    </source>
</evidence>
<keyword evidence="2" id="KW-0812">Transmembrane</keyword>
<evidence type="ECO:0000313" key="3">
    <source>
        <dbReference type="EMBL" id="TNN06713.1"/>
    </source>
</evidence>
<dbReference type="EMBL" id="SKCS01000452">
    <property type="protein sequence ID" value="TNN06713.1"/>
    <property type="molecule type" value="Genomic_DNA"/>
</dbReference>
<dbReference type="AlphaFoldDB" id="A0A4Z2CR39"/>
<keyword evidence="4" id="KW-1185">Reference proteome</keyword>
<feature type="compositionally biased region" description="Polar residues" evidence="1">
    <location>
        <begin position="1"/>
        <end position="11"/>
    </location>
</feature>
<gene>
    <name evidence="3" type="ORF">EWB00_008218</name>
</gene>
<feature type="compositionally biased region" description="Polar residues" evidence="1">
    <location>
        <begin position="109"/>
        <end position="129"/>
    </location>
</feature>
<keyword evidence="2" id="KW-1133">Transmembrane helix</keyword>
<feature type="compositionally biased region" description="Polar residues" evidence="1">
    <location>
        <begin position="26"/>
        <end position="44"/>
    </location>
</feature>
<accession>A0A4Z2CR39</accession>
<dbReference type="Proteomes" id="UP000311919">
    <property type="component" value="Unassembled WGS sequence"/>
</dbReference>
<evidence type="ECO:0000313" key="4">
    <source>
        <dbReference type="Proteomes" id="UP000311919"/>
    </source>
</evidence>
<keyword evidence="2" id="KW-0472">Membrane</keyword>
<evidence type="ECO:0000256" key="2">
    <source>
        <dbReference type="SAM" id="Phobius"/>
    </source>
</evidence>
<protein>
    <recommendedName>
        <fullName evidence="5">Plexin domain-containing protein</fullName>
    </recommendedName>
</protein>
<proteinExistence type="predicted"/>
<feature type="region of interest" description="Disordered" evidence="1">
    <location>
        <begin position="1"/>
        <end position="246"/>
    </location>
</feature>
<feature type="compositionally biased region" description="Low complexity" evidence="1">
    <location>
        <begin position="200"/>
        <end position="211"/>
    </location>
</feature>
<organism evidence="3 4">
    <name type="scientific">Schistosoma japonicum</name>
    <name type="common">Blood fluke</name>
    <dbReference type="NCBI Taxonomy" id="6182"/>
    <lineage>
        <taxon>Eukaryota</taxon>
        <taxon>Metazoa</taxon>
        <taxon>Spiralia</taxon>
        <taxon>Lophotrochozoa</taxon>
        <taxon>Platyhelminthes</taxon>
        <taxon>Trematoda</taxon>
        <taxon>Digenea</taxon>
        <taxon>Strigeidida</taxon>
        <taxon>Schistosomatoidea</taxon>
        <taxon>Schistosomatidae</taxon>
        <taxon>Schistosoma</taxon>
    </lineage>
</organism>
<evidence type="ECO:0008006" key="5">
    <source>
        <dbReference type="Google" id="ProtNLM"/>
    </source>
</evidence>
<feature type="compositionally biased region" description="Polar residues" evidence="1">
    <location>
        <begin position="143"/>
        <end position="199"/>
    </location>
</feature>
<feature type="compositionally biased region" description="Low complexity" evidence="1">
    <location>
        <begin position="45"/>
        <end position="56"/>
    </location>
</feature>
<name>A0A4Z2CR39_SCHJA</name>
<sequence>MLESPNIPQSDQHGKREEDDEIVKKVQQQSNSGEPLSTTTEIKNGQSSSSSQSDGDSNNENLKIHSTVQSPLLSHQPTSSTTENKNVESPNIPQSGQHGKREEDDEVETNVQQHTNSGEPLSTTTEIKNGQSSSSSQSDGDSNNENLKIQSTTQSPLLSRQPTSSTTENKNVGSPNIPQSVQSPLLSHQPTSSTTEIKNGQSSSSSQSDGDSNNENLKIQSTVQSPLLSRQPTSSTTEIKNDSNNENLKIQSTVQSPLLSRQHDSRIDKETDCGVYTALHMLVLKSVDDMEGPNIIYINRFFHCLVCVLLMLSNTVQTDNETVIKDIIKKTNIVTIEFDNGKCRKSVHYYYIQEVCMNSQPPKILNTFLRNKRSHLMNLSNFEDNRSFYTTKVASFPIKYYGEKYGLLQMTQQGIIKVGENSFGSIWALIGDSELAEMQIINNEKEFAVRWPNLTVVSNAKSYQVAVACTIRKNGKISIYYENIPSEIHSTSLTSLIEDRVDLVVGKSHKSQFIYNTILVPSFMIKSKTTVHFTPTSKYCSRQKSRKFCRSVSTNDIKCHWCPKTKTCTNGADIHANKFEENNCFRQSHLKVDRLETATSNNVFNHVMKSQIVGSGLHLFIIISAGLLPSVIGILFVVRFYQQRRSLLIKIKKEKPIRYSQHSQQGVPFDF</sequence>
<comment type="caution">
    <text evidence="3">The sequence shown here is derived from an EMBL/GenBank/DDBJ whole genome shotgun (WGS) entry which is preliminary data.</text>
</comment>
<reference evidence="3 4" key="1">
    <citation type="submission" date="2019-03" db="EMBL/GenBank/DDBJ databases">
        <title>An improved genome assembly of the fluke Schistosoma japonicum.</title>
        <authorList>
            <person name="Hu W."/>
            <person name="Luo F."/>
            <person name="Yin M."/>
            <person name="Mo X."/>
            <person name="Sun C."/>
            <person name="Wu Q."/>
            <person name="Zhu B."/>
            <person name="Xiang M."/>
            <person name="Wang J."/>
            <person name="Wang Y."/>
            <person name="Zhang T."/>
            <person name="Xu B."/>
            <person name="Zheng H."/>
            <person name="Feng Z."/>
        </authorList>
    </citation>
    <scope>NUCLEOTIDE SEQUENCE [LARGE SCALE GENOMIC DNA]</scope>
    <source>
        <strain evidence="3">HuSjv2</strain>
        <tissue evidence="3">Worms</tissue>
    </source>
</reference>
<dbReference type="OrthoDB" id="6270563at2759"/>
<feature type="compositionally biased region" description="Polar residues" evidence="1">
    <location>
        <begin position="213"/>
        <end position="246"/>
    </location>
</feature>
<feature type="transmembrane region" description="Helical" evidence="2">
    <location>
        <begin position="617"/>
        <end position="641"/>
    </location>
</feature>
<feature type="compositionally biased region" description="Low complexity" evidence="1">
    <location>
        <begin position="130"/>
        <end position="141"/>
    </location>
</feature>